<comment type="caution">
    <text evidence="1">The sequence shown here is derived from an EMBL/GenBank/DDBJ whole genome shotgun (WGS) entry which is preliminary data.</text>
</comment>
<dbReference type="AlphaFoldDB" id="A0A5B7F4B0"/>
<reference evidence="1 2" key="1">
    <citation type="submission" date="2019-05" db="EMBL/GenBank/DDBJ databases">
        <title>Another draft genome of Portunus trituberculatus and its Hox gene families provides insights of decapod evolution.</title>
        <authorList>
            <person name="Jeong J.-H."/>
            <person name="Song I."/>
            <person name="Kim S."/>
            <person name="Choi T."/>
            <person name="Kim D."/>
            <person name="Ryu S."/>
            <person name="Kim W."/>
        </authorList>
    </citation>
    <scope>NUCLEOTIDE SEQUENCE [LARGE SCALE GENOMIC DNA]</scope>
    <source>
        <tissue evidence="1">Muscle</tissue>
    </source>
</reference>
<evidence type="ECO:0000313" key="1">
    <source>
        <dbReference type="EMBL" id="MPC39968.1"/>
    </source>
</evidence>
<keyword evidence="2" id="KW-1185">Reference proteome</keyword>
<dbReference type="EMBL" id="VSRR010004533">
    <property type="protein sequence ID" value="MPC39968.1"/>
    <property type="molecule type" value="Genomic_DNA"/>
</dbReference>
<dbReference type="Proteomes" id="UP000324222">
    <property type="component" value="Unassembled WGS sequence"/>
</dbReference>
<evidence type="ECO:0000313" key="2">
    <source>
        <dbReference type="Proteomes" id="UP000324222"/>
    </source>
</evidence>
<accession>A0A5B7F4B0</accession>
<gene>
    <name evidence="1" type="ORF">E2C01_033521</name>
</gene>
<organism evidence="1 2">
    <name type="scientific">Portunus trituberculatus</name>
    <name type="common">Swimming crab</name>
    <name type="synonym">Neptunus trituberculatus</name>
    <dbReference type="NCBI Taxonomy" id="210409"/>
    <lineage>
        <taxon>Eukaryota</taxon>
        <taxon>Metazoa</taxon>
        <taxon>Ecdysozoa</taxon>
        <taxon>Arthropoda</taxon>
        <taxon>Crustacea</taxon>
        <taxon>Multicrustacea</taxon>
        <taxon>Malacostraca</taxon>
        <taxon>Eumalacostraca</taxon>
        <taxon>Eucarida</taxon>
        <taxon>Decapoda</taxon>
        <taxon>Pleocyemata</taxon>
        <taxon>Brachyura</taxon>
        <taxon>Eubrachyura</taxon>
        <taxon>Portunoidea</taxon>
        <taxon>Portunidae</taxon>
        <taxon>Portuninae</taxon>
        <taxon>Portunus</taxon>
    </lineage>
</organism>
<proteinExistence type="predicted"/>
<sequence length="211" mass="23488">MVDLPGMLAPDCLRVHYLQPAALGDALTSRLFTVSSEAGDTLRGPLVFTCVLTEAIYFTPPFSLVLINICGKFTRPGGAGLTPRRRFALLQNHWFVAAACSVLRRVRLTTEPLCLIHIVHGRRAPGCFKPSIVGSCPNTGRPSDAYPDLVANNRTLTLTSMFPEYQYKRQENLTYRVLFMISSITITIGVRSRNRERTWAAYRGWVVLVSA</sequence>
<protein>
    <submittedName>
        <fullName evidence="1">Uncharacterized protein</fullName>
    </submittedName>
</protein>
<name>A0A5B7F4B0_PORTR</name>